<reference evidence="1" key="1">
    <citation type="submission" date="2016-10" db="EMBL/GenBank/DDBJ databases">
        <title>Sequence of Gallionella enrichment culture.</title>
        <authorList>
            <person name="Poehlein A."/>
            <person name="Muehling M."/>
            <person name="Daniel R."/>
        </authorList>
    </citation>
    <scope>NUCLEOTIDE SEQUENCE</scope>
</reference>
<organism evidence="1">
    <name type="scientific">mine drainage metagenome</name>
    <dbReference type="NCBI Taxonomy" id="410659"/>
    <lineage>
        <taxon>unclassified sequences</taxon>
        <taxon>metagenomes</taxon>
        <taxon>ecological metagenomes</taxon>
    </lineage>
</organism>
<gene>
    <name evidence="1" type="ORF">GALL_447130</name>
</gene>
<accession>A0A1J5Q1B0</accession>
<comment type="caution">
    <text evidence="1">The sequence shown here is derived from an EMBL/GenBank/DDBJ whole genome shotgun (WGS) entry which is preliminary data.</text>
</comment>
<name>A0A1J5Q1B0_9ZZZZ</name>
<sequence>MQGTAHVPLQRVVNHLVLLDPALADEGGGSDARL</sequence>
<evidence type="ECO:0000313" key="1">
    <source>
        <dbReference type="EMBL" id="OIQ73652.1"/>
    </source>
</evidence>
<protein>
    <submittedName>
        <fullName evidence="1">Uncharacterized protein</fullName>
    </submittedName>
</protein>
<proteinExistence type="predicted"/>
<dbReference type="AlphaFoldDB" id="A0A1J5Q1B0"/>
<dbReference type="EMBL" id="MLJW01002792">
    <property type="protein sequence ID" value="OIQ73652.1"/>
    <property type="molecule type" value="Genomic_DNA"/>
</dbReference>